<dbReference type="EMBL" id="BOOH01000074">
    <property type="protein sequence ID" value="GIH81309.1"/>
    <property type="molecule type" value="Genomic_DNA"/>
</dbReference>
<protein>
    <submittedName>
        <fullName evidence="1">Uncharacterized protein</fullName>
    </submittedName>
</protein>
<evidence type="ECO:0000313" key="2">
    <source>
        <dbReference type="Proteomes" id="UP000616724"/>
    </source>
</evidence>
<name>A0A8J3RXJ2_9ACTN</name>
<dbReference type="Proteomes" id="UP000616724">
    <property type="component" value="Unassembled WGS sequence"/>
</dbReference>
<organism evidence="1 2">
    <name type="scientific">Planobispora longispora</name>
    <dbReference type="NCBI Taxonomy" id="28887"/>
    <lineage>
        <taxon>Bacteria</taxon>
        <taxon>Bacillati</taxon>
        <taxon>Actinomycetota</taxon>
        <taxon>Actinomycetes</taxon>
        <taxon>Streptosporangiales</taxon>
        <taxon>Streptosporangiaceae</taxon>
        <taxon>Planobispora</taxon>
    </lineage>
</organism>
<reference evidence="1 2" key="1">
    <citation type="submission" date="2021-01" db="EMBL/GenBank/DDBJ databases">
        <title>Whole genome shotgun sequence of Planobispora longispora NBRC 13918.</title>
        <authorList>
            <person name="Komaki H."/>
            <person name="Tamura T."/>
        </authorList>
    </citation>
    <scope>NUCLEOTIDE SEQUENCE [LARGE SCALE GENOMIC DNA]</scope>
    <source>
        <strain evidence="1 2">NBRC 13918</strain>
    </source>
</reference>
<keyword evidence="2" id="KW-1185">Reference proteome</keyword>
<accession>A0A8J3RXJ2</accession>
<dbReference type="AlphaFoldDB" id="A0A8J3RXJ2"/>
<gene>
    <name evidence="1" type="ORF">Plo01_77380</name>
</gene>
<proteinExistence type="predicted"/>
<dbReference type="RefSeq" id="WP_203895709.1">
    <property type="nucleotide sequence ID" value="NZ_BOOH01000074.1"/>
</dbReference>
<comment type="caution">
    <text evidence="1">The sequence shown here is derived from an EMBL/GenBank/DDBJ whole genome shotgun (WGS) entry which is preliminary data.</text>
</comment>
<evidence type="ECO:0000313" key="1">
    <source>
        <dbReference type="EMBL" id="GIH81309.1"/>
    </source>
</evidence>
<sequence length="70" mass="7955">MDKQEELRQVEADLERLRSEVAVMRDQVGDLGATDAVERAQMINMADEQQTLIIELEARRDALLRSPDDG</sequence>